<dbReference type="PANTHER" id="PTHR34407">
    <property type="entry name" value="EXPRESSED PROTEIN"/>
    <property type="match status" value="1"/>
</dbReference>
<evidence type="ECO:0000256" key="1">
    <source>
        <dbReference type="SAM" id="Phobius"/>
    </source>
</evidence>
<dbReference type="GeneID" id="85492243"/>
<protein>
    <submittedName>
        <fullName evidence="2">Uncharacterized protein</fullName>
    </submittedName>
</protein>
<dbReference type="PANTHER" id="PTHR34407:SF1">
    <property type="entry name" value="SGNH HYDROLASE-TYPE ESTERASE DOMAIN-CONTAINING PROTEIN"/>
    <property type="match status" value="1"/>
</dbReference>
<reference evidence="2" key="1">
    <citation type="journal article" date="2023" name="BMC Genomics">
        <title>Chromosome-level genome assemblies of Cutaneotrichosporon spp. (Trichosporonales, Basidiomycota) reveal imbalanced evolution between nucleotide sequences and chromosome synteny.</title>
        <authorList>
            <person name="Kobayashi Y."/>
            <person name="Kayamori A."/>
            <person name="Aoki K."/>
            <person name="Shiwa Y."/>
            <person name="Matsutani M."/>
            <person name="Fujita N."/>
            <person name="Sugita T."/>
            <person name="Iwasaki W."/>
            <person name="Tanaka N."/>
            <person name="Takashima M."/>
        </authorList>
    </citation>
    <scope>NUCLEOTIDE SEQUENCE</scope>
    <source>
        <strain evidence="2">HIS019</strain>
    </source>
</reference>
<evidence type="ECO:0000313" key="2">
    <source>
        <dbReference type="EMBL" id="BEI88372.1"/>
    </source>
</evidence>
<dbReference type="CDD" id="cd00229">
    <property type="entry name" value="SGNH_hydrolase"/>
    <property type="match status" value="1"/>
</dbReference>
<evidence type="ECO:0000313" key="3">
    <source>
        <dbReference type="Proteomes" id="UP001233271"/>
    </source>
</evidence>
<dbReference type="SUPFAM" id="SSF52266">
    <property type="entry name" value="SGNH hydrolase"/>
    <property type="match status" value="1"/>
</dbReference>
<proteinExistence type="predicted"/>
<keyword evidence="3" id="KW-1185">Reference proteome</keyword>
<name>A0AA48L145_9TREE</name>
<sequence>MDRRTTLRLSVVLNVLLLLSSPLYVIFRQTAFKELEVVDKSDSFRFSEELAQVPSTPPNPVFECGMGEAGPIGRRLTEELGDVAMRRSVAYSGSNHRLRRTLAKMRAGEPFSMGVIGGSVSAGHGMDRSKEYMQSIMHQVLFDYLNSKFPSAQPAVDGRHTKNSNRNVYWNGAQRARGSDYFSFCASLHLNTDVDLVIVELAVNDRLDPVNIKHFENLMRYLLQLPSQPAVLVVNTFALMFWAIATGGDLNFGNAQYYDLPVVSARNVVLPSVLQNYTRLGQVFNTDDWKPMKPDLSNADLRHFGKEMHIITGELMISYIESQLCEMDRLEYRRPDATSNELYPVDPIPRLRLQDKYEYDAKDFPKLEPKCATTNSDEFPLVPVKQDGWRPWAWKGKKKYLIADRVGATITFEFTTVVGVASLYYLRSWEFPLGKLRCWVDGIQGTAQVSNGRWDKRMNIGDTTEWSGLTPGSHTLDCEIIASTDDPTGKHEFRLISLMTL</sequence>
<gene>
    <name evidence="2" type="ORF">CcaverHIS019_0110900</name>
</gene>
<dbReference type="EMBL" id="AP028212">
    <property type="protein sequence ID" value="BEI88372.1"/>
    <property type="molecule type" value="Genomic_DNA"/>
</dbReference>
<organism evidence="2 3">
    <name type="scientific">Cutaneotrichosporon cavernicola</name>
    <dbReference type="NCBI Taxonomy" id="279322"/>
    <lineage>
        <taxon>Eukaryota</taxon>
        <taxon>Fungi</taxon>
        <taxon>Dikarya</taxon>
        <taxon>Basidiomycota</taxon>
        <taxon>Agaricomycotina</taxon>
        <taxon>Tremellomycetes</taxon>
        <taxon>Trichosporonales</taxon>
        <taxon>Trichosporonaceae</taxon>
        <taxon>Cutaneotrichosporon</taxon>
    </lineage>
</organism>
<dbReference type="RefSeq" id="XP_060453638.1">
    <property type="nucleotide sequence ID" value="XM_060596668.1"/>
</dbReference>
<accession>A0AA48L145</accession>
<keyword evidence="1" id="KW-0812">Transmembrane</keyword>
<keyword evidence="1" id="KW-0472">Membrane</keyword>
<keyword evidence="1" id="KW-1133">Transmembrane helix</keyword>
<dbReference type="Proteomes" id="UP001233271">
    <property type="component" value="Chromosome 1"/>
</dbReference>
<dbReference type="KEGG" id="ccac:CcaHIS019_0110900"/>
<feature type="transmembrane region" description="Helical" evidence="1">
    <location>
        <begin position="7"/>
        <end position="27"/>
    </location>
</feature>
<dbReference type="AlphaFoldDB" id="A0AA48L145"/>